<dbReference type="InterPro" id="IPR033738">
    <property type="entry name" value="AsnB_N"/>
</dbReference>
<keyword evidence="3 5" id="KW-0067">ATP-binding</keyword>
<dbReference type="SUPFAM" id="SSF56235">
    <property type="entry name" value="N-terminal nucleophile aminohydrolases (Ntn hydrolases)"/>
    <property type="match status" value="1"/>
</dbReference>
<keyword evidence="8" id="KW-1185">Reference proteome</keyword>
<evidence type="ECO:0000256" key="5">
    <source>
        <dbReference type="PIRNR" id="PIRNR001589"/>
    </source>
</evidence>
<evidence type="ECO:0000256" key="2">
    <source>
        <dbReference type="ARBA" id="ARBA00022741"/>
    </source>
</evidence>
<evidence type="ECO:0000313" key="8">
    <source>
        <dbReference type="Proteomes" id="UP001465976"/>
    </source>
</evidence>
<evidence type="ECO:0000256" key="1">
    <source>
        <dbReference type="ARBA" id="ARBA00005752"/>
    </source>
</evidence>
<keyword evidence="4" id="KW-0315">Glutamine amidotransferase</keyword>
<proteinExistence type="inferred from homology"/>
<dbReference type="InterPro" id="IPR014729">
    <property type="entry name" value="Rossmann-like_a/b/a_fold"/>
</dbReference>
<dbReference type="InterPro" id="IPR029055">
    <property type="entry name" value="Ntn_hydrolases_N"/>
</dbReference>
<comment type="caution">
    <text evidence="7">The sequence shown here is derived from an EMBL/GenBank/DDBJ whole genome shotgun (WGS) entry which is preliminary data.</text>
</comment>
<evidence type="ECO:0000256" key="3">
    <source>
        <dbReference type="ARBA" id="ARBA00022840"/>
    </source>
</evidence>
<comment type="similarity">
    <text evidence="1">Belongs to the asparagine synthetase family.</text>
</comment>
<dbReference type="InterPro" id="IPR051786">
    <property type="entry name" value="ASN_synthetase/amidase"/>
</dbReference>
<dbReference type="Gene3D" id="3.60.20.10">
    <property type="entry name" value="Glutamine Phosphoribosylpyrophosphate, subunit 1, domain 1"/>
    <property type="match status" value="1"/>
</dbReference>
<reference evidence="7 8" key="1">
    <citation type="submission" date="2024-02" db="EMBL/GenBank/DDBJ databases">
        <title>A draft genome for the cacao thread blight pathogen Marasmius crinis-equi.</title>
        <authorList>
            <person name="Cohen S.P."/>
            <person name="Baruah I.K."/>
            <person name="Amoako-Attah I."/>
            <person name="Bukari Y."/>
            <person name="Meinhardt L.W."/>
            <person name="Bailey B.A."/>
        </authorList>
    </citation>
    <scope>NUCLEOTIDE SEQUENCE [LARGE SCALE GENOMIC DNA]</scope>
    <source>
        <strain evidence="7 8">GH-76</strain>
    </source>
</reference>
<evidence type="ECO:0000259" key="6">
    <source>
        <dbReference type="PROSITE" id="PS51278"/>
    </source>
</evidence>
<protein>
    <recommendedName>
        <fullName evidence="6">Glutamine amidotransferase type-2 domain-containing protein</fullName>
    </recommendedName>
</protein>
<evidence type="ECO:0000313" key="7">
    <source>
        <dbReference type="EMBL" id="KAL0570486.1"/>
    </source>
</evidence>
<name>A0ABR3F5U7_9AGAR</name>
<dbReference type="InterPro" id="IPR006426">
    <property type="entry name" value="Asn_synth_AEB"/>
</dbReference>
<dbReference type="PANTHER" id="PTHR43284:SF1">
    <property type="entry name" value="ASPARAGINE SYNTHETASE"/>
    <property type="match status" value="1"/>
</dbReference>
<dbReference type="PIRSF" id="PIRSF001589">
    <property type="entry name" value="Asn_synthetase_glu-h"/>
    <property type="match status" value="1"/>
</dbReference>
<gene>
    <name evidence="7" type="ORF">V5O48_011474</name>
</gene>
<feature type="domain" description="Glutamine amidotransferase type-2" evidence="6">
    <location>
        <begin position="2"/>
        <end position="223"/>
    </location>
</feature>
<dbReference type="CDD" id="cd01991">
    <property type="entry name" value="Asn_synthase_B_C"/>
    <property type="match status" value="1"/>
</dbReference>
<dbReference type="InterPro" id="IPR001962">
    <property type="entry name" value="Asn_synthase"/>
</dbReference>
<keyword evidence="2 5" id="KW-0547">Nucleotide-binding</keyword>
<dbReference type="CDD" id="cd00712">
    <property type="entry name" value="AsnB"/>
    <property type="match status" value="1"/>
</dbReference>
<organism evidence="7 8">
    <name type="scientific">Marasmius crinis-equi</name>
    <dbReference type="NCBI Taxonomy" id="585013"/>
    <lineage>
        <taxon>Eukaryota</taxon>
        <taxon>Fungi</taxon>
        <taxon>Dikarya</taxon>
        <taxon>Basidiomycota</taxon>
        <taxon>Agaricomycotina</taxon>
        <taxon>Agaricomycetes</taxon>
        <taxon>Agaricomycetidae</taxon>
        <taxon>Agaricales</taxon>
        <taxon>Marasmiineae</taxon>
        <taxon>Marasmiaceae</taxon>
        <taxon>Marasmius</taxon>
    </lineage>
</organism>
<dbReference type="EMBL" id="JBAHYK010000925">
    <property type="protein sequence ID" value="KAL0570486.1"/>
    <property type="molecule type" value="Genomic_DNA"/>
</dbReference>
<evidence type="ECO:0000256" key="4">
    <source>
        <dbReference type="ARBA" id="ARBA00022962"/>
    </source>
</evidence>
<dbReference type="NCBIfam" id="TIGR01536">
    <property type="entry name" value="asn_synth_AEB"/>
    <property type="match status" value="1"/>
</dbReference>
<dbReference type="Gene3D" id="3.40.50.620">
    <property type="entry name" value="HUPs"/>
    <property type="match status" value="2"/>
</dbReference>
<dbReference type="PANTHER" id="PTHR43284">
    <property type="entry name" value="ASPARAGINE SYNTHETASE (GLUTAMINE-HYDROLYZING)"/>
    <property type="match status" value="1"/>
</dbReference>
<dbReference type="Pfam" id="PF00733">
    <property type="entry name" value="Asn_synthase"/>
    <property type="match status" value="1"/>
</dbReference>
<accession>A0ABR3F5U7</accession>
<dbReference type="PROSITE" id="PS51278">
    <property type="entry name" value="GATASE_TYPE_2"/>
    <property type="match status" value="1"/>
</dbReference>
<dbReference type="InterPro" id="IPR017932">
    <property type="entry name" value="GATase_2_dom"/>
</dbReference>
<sequence length="695" mass="77328">MCGISAIYATGLSQLFSSAKTNDELESKLRASIEAMIHRGPDSSGIYVDSSEEQVVGLAHARLSIIDLEGGHQPLHNNEDSIHAVVNGELYDYAQLREHLESKGCIFKSSVDSELIIHLYEVYGLDLFQHLRGEFAFALYDQKRQILFAARDRAGIKPLYYTFSDEGKTLMIGSEMKALRPLGWSPEWDVESIVQMGDFNDNRTVFKGIHKLPPGNFLSFTQTGQFKIEPYWDHTYPNPSQPETRTVEEMIEGVRERLVDAVRARLRSDVPLGVYLSGGIDSAVVAGIAAKLLKERNPDAKLSTFTLSFPDRAELDEGPIAKRMADFIGAEQHLVIPSEADLVNHFEQSVYHVEGPVHTMHGAGKLLLSEYVHERGFKVILTGEGSDEIFAGYSFYLWDYLRAVDNASVNLGTPLPSLSDLGRIMVERQAGKLPQDHLSISDLAPANPDLLGGIMLPRLWGATGLSKEAFSQEVLEKFGAPDYPSIIAAGLKPEVREKVEKGEWHPVNMSTYTVVKTILPNFILNLIGERVEMANSVEGRPPFLDHRLVEYANGLPPSIKMMPALKNDPTPPFSTQFRSWEFTEKWVLRQAAKPFVTDEIFSRAKSQYNAPIAKPSKASPLTPLQIYLKGKLTEDSVKKLGWASWEYVGGLLKGYLEDPQCPTDGGIDRRARALLCMSSFVILQERFDVPAAGVC</sequence>
<dbReference type="SUPFAM" id="SSF52402">
    <property type="entry name" value="Adenine nucleotide alpha hydrolases-like"/>
    <property type="match status" value="1"/>
</dbReference>
<dbReference type="Proteomes" id="UP001465976">
    <property type="component" value="Unassembled WGS sequence"/>
</dbReference>
<dbReference type="Pfam" id="PF13537">
    <property type="entry name" value="GATase_7"/>
    <property type="match status" value="1"/>
</dbReference>